<feature type="transmembrane region" description="Helical" evidence="8">
    <location>
        <begin position="373"/>
        <end position="392"/>
    </location>
</feature>
<dbReference type="SUPFAM" id="SSF82714">
    <property type="entry name" value="Multidrug efflux transporter AcrB TolC docking domain, DN and DC subdomains"/>
    <property type="match status" value="2"/>
</dbReference>
<feature type="transmembrane region" description="Helical" evidence="8">
    <location>
        <begin position="399"/>
        <end position="419"/>
    </location>
</feature>
<keyword evidence="3" id="KW-0813">Transport</keyword>
<dbReference type="PANTHER" id="PTHR32063:SF12">
    <property type="entry name" value="CATION EFFLUX SYSTEM PROTEIN"/>
    <property type="match status" value="1"/>
</dbReference>
<proteinExistence type="inferred from homology"/>
<dbReference type="GO" id="GO:0042910">
    <property type="term" value="F:xenobiotic transmembrane transporter activity"/>
    <property type="evidence" value="ECO:0007669"/>
    <property type="project" value="TreeGrafter"/>
</dbReference>
<dbReference type="SUPFAM" id="SSF82866">
    <property type="entry name" value="Multidrug efflux transporter AcrB transmembrane domain"/>
    <property type="match status" value="2"/>
</dbReference>
<feature type="transmembrane region" description="Helical" evidence="8">
    <location>
        <begin position="926"/>
        <end position="946"/>
    </location>
</feature>
<evidence type="ECO:0000256" key="1">
    <source>
        <dbReference type="ARBA" id="ARBA00004651"/>
    </source>
</evidence>
<dbReference type="InterPro" id="IPR027463">
    <property type="entry name" value="AcrB_DN_DC_subdom"/>
</dbReference>
<dbReference type="Gene3D" id="3.30.70.1440">
    <property type="entry name" value="Multidrug efflux transporter AcrB pore domain"/>
    <property type="match status" value="1"/>
</dbReference>
<evidence type="ECO:0000256" key="8">
    <source>
        <dbReference type="SAM" id="Phobius"/>
    </source>
</evidence>
<dbReference type="PRINTS" id="PR00702">
    <property type="entry name" value="ACRIFLAVINRP"/>
</dbReference>
<name>A0A7W8E4X2_9BACT</name>
<dbReference type="GO" id="GO:0005886">
    <property type="term" value="C:plasma membrane"/>
    <property type="evidence" value="ECO:0007669"/>
    <property type="project" value="UniProtKB-SubCell"/>
</dbReference>
<dbReference type="Gene3D" id="3.30.70.1430">
    <property type="entry name" value="Multidrug efflux transporter AcrB pore domain"/>
    <property type="match status" value="2"/>
</dbReference>
<comment type="similarity">
    <text evidence="2">Belongs to the resistance-nodulation-cell division (RND) (TC 2.A.6) family.</text>
</comment>
<evidence type="ECO:0000256" key="7">
    <source>
        <dbReference type="ARBA" id="ARBA00023136"/>
    </source>
</evidence>
<dbReference type="NCBIfam" id="TIGR00914">
    <property type="entry name" value="2A0601"/>
    <property type="match status" value="1"/>
</dbReference>
<evidence type="ECO:0000256" key="4">
    <source>
        <dbReference type="ARBA" id="ARBA00022475"/>
    </source>
</evidence>
<organism evidence="9 10">
    <name type="scientific">Granulicella aggregans</name>
    <dbReference type="NCBI Taxonomy" id="474949"/>
    <lineage>
        <taxon>Bacteria</taxon>
        <taxon>Pseudomonadati</taxon>
        <taxon>Acidobacteriota</taxon>
        <taxon>Terriglobia</taxon>
        <taxon>Terriglobales</taxon>
        <taxon>Acidobacteriaceae</taxon>
        <taxon>Granulicella</taxon>
    </lineage>
</organism>
<keyword evidence="5 8" id="KW-0812">Transmembrane</keyword>
<feature type="transmembrane region" description="Helical" evidence="8">
    <location>
        <begin position="902"/>
        <end position="920"/>
    </location>
</feature>
<dbReference type="Pfam" id="PF00873">
    <property type="entry name" value="ACR_tran"/>
    <property type="match status" value="2"/>
</dbReference>
<feature type="transmembrane region" description="Helical" evidence="8">
    <location>
        <begin position="476"/>
        <end position="493"/>
    </location>
</feature>
<keyword evidence="7 8" id="KW-0472">Membrane</keyword>
<dbReference type="AlphaFoldDB" id="A0A7W8E4X2"/>
<dbReference type="EMBL" id="JACHIP010000005">
    <property type="protein sequence ID" value="MBB5059072.1"/>
    <property type="molecule type" value="Genomic_DNA"/>
</dbReference>
<dbReference type="PANTHER" id="PTHR32063">
    <property type="match status" value="1"/>
</dbReference>
<keyword evidence="4" id="KW-1003">Cell membrane</keyword>
<feature type="transmembrane region" description="Helical" evidence="8">
    <location>
        <begin position="958"/>
        <end position="978"/>
    </location>
</feature>
<keyword evidence="6 8" id="KW-1133">Transmembrane helix</keyword>
<feature type="transmembrane region" description="Helical" evidence="8">
    <location>
        <begin position="1031"/>
        <end position="1057"/>
    </location>
</feature>
<dbReference type="RefSeq" id="WP_184219907.1">
    <property type="nucleotide sequence ID" value="NZ_JACHIP010000005.1"/>
</dbReference>
<dbReference type="InterPro" id="IPR004763">
    <property type="entry name" value="CusA-like"/>
</dbReference>
<feature type="transmembrane region" description="Helical" evidence="8">
    <location>
        <begin position="998"/>
        <end position="1019"/>
    </location>
</feature>
<dbReference type="InterPro" id="IPR001036">
    <property type="entry name" value="Acrflvin-R"/>
</dbReference>
<comment type="subcellular location">
    <subcellularLocation>
        <location evidence="1">Cell membrane</location>
        <topology evidence="1">Multi-pass membrane protein</topology>
    </subcellularLocation>
</comment>
<evidence type="ECO:0000256" key="2">
    <source>
        <dbReference type="ARBA" id="ARBA00010942"/>
    </source>
</evidence>
<accession>A0A7W8E4X2</accession>
<evidence type="ECO:0000313" key="9">
    <source>
        <dbReference type="EMBL" id="MBB5059072.1"/>
    </source>
</evidence>
<reference evidence="9 10" key="1">
    <citation type="submission" date="2020-08" db="EMBL/GenBank/DDBJ databases">
        <title>Genomic Encyclopedia of Type Strains, Phase IV (KMG-V): Genome sequencing to study the core and pangenomes of soil and plant-associated prokaryotes.</title>
        <authorList>
            <person name="Whitman W."/>
        </authorList>
    </citation>
    <scope>NUCLEOTIDE SEQUENCE [LARGE SCALE GENOMIC DNA]</scope>
    <source>
        <strain evidence="9 10">M8UP14</strain>
    </source>
</reference>
<feature type="transmembrane region" description="Helical" evidence="8">
    <location>
        <begin position="505"/>
        <end position="531"/>
    </location>
</feature>
<feature type="transmembrane region" description="Helical" evidence="8">
    <location>
        <begin position="12"/>
        <end position="33"/>
    </location>
</feature>
<evidence type="ECO:0000256" key="5">
    <source>
        <dbReference type="ARBA" id="ARBA00022692"/>
    </source>
</evidence>
<evidence type="ECO:0000256" key="6">
    <source>
        <dbReference type="ARBA" id="ARBA00022989"/>
    </source>
</evidence>
<keyword evidence="10" id="KW-1185">Reference proteome</keyword>
<dbReference type="Gene3D" id="1.20.1640.10">
    <property type="entry name" value="Multidrug efflux transporter AcrB transmembrane domain"/>
    <property type="match status" value="3"/>
</dbReference>
<comment type="caution">
    <text evidence="9">The sequence shown here is derived from an EMBL/GenBank/DDBJ whole genome shotgun (WGS) entry which is preliminary data.</text>
</comment>
<dbReference type="GO" id="GO:0008324">
    <property type="term" value="F:monoatomic cation transmembrane transporter activity"/>
    <property type="evidence" value="ECO:0007669"/>
    <property type="project" value="InterPro"/>
</dbReference>
<protein>
    <submittedName>
        <fullName evidence="9">Cobalt-zinc-cadmium resistance protein CzcA</fullName>
    </submittedName>
</protein>
<dbReference type="SUPFAM" id="SSF82693">
    <property type="entry name" value="Multidrug efflux transporter AcrB pore domain, PN1, PN2, PC1 and PC2 subdomains"/>
    <property type="match status" value="2"/>
</dbReference>
<gene>
    <name evidence="9" type="ORF">HDF16_003795</name>
</gene>
<dbReference type="Proteomes" id="UP000540989">
    <property type="component" value="Unassembled WGS sequence"/>
</dbReference>
<feature type="transmembrane region" description="Helical" evidence="8">
    <location>
        <begin position="425"/>
        <end position="444"/>
    </location>
</feature>
<evidence type="ECO:0000313" key="10">
    <source>
        <dbReference type="Proteomes" id="UP000540989"/>
    </source>
</evidence>
<dbReference type="Gene3D" id="3.30.70.1320">
    <property type="entry name" value="Multidrug efflux transporter AcrB pore domain like"/>
    <property type="match status" value="2"/>
</dbReference>
<evidence type="ECO:0000256" key="3">
    <source>
        <dbReference type="ARBA" id="ARBA00022448"/>
    </source>
</evidence>
<sequence>MGSIVDFALKNRFIVLVFAVLLFVWGIISFRALPVEAYPDVANNYVQIITQWPGRAAEEVEQQVTVPVEIQMNGIPHLAHLRSTSLAGLSSVMLIFDDESTNDWNREKVLERIQQVTLPAGLTPQIGTDWSPVGQIYWYTLSSKNPKYDNMALKSLEDWTLEKQFKSVPGVVDVSSFGGITREYQVQLDPGKLVSYGLTIAQVEQQLQSNNVNAGGSFIEEGQQAINVRAVGLFTSVDDIANTLIKTQSGTALRVRDIATVVQGAKIRLGQIGKAIKRKDGVVVDDPDVIEGTLLLQKGANSDEVLDRIHMKVEELNGVEAKPATLGHFTKEFPFYQRAQPAVVGKQGLLPPGVKVAPFLDRDDLVHLTTHTVLHNLAEGITLVMIILFLFLGNVRGALIVALTIPFSLLFASICLDLQHIPANLLSLGALDFGMVVDGAVVMVENIVRHMNRKHDEPRTTLDIVREAAHEVQRPVFYAIGIIVTAYLPIFTLQQVEGRLFRPMAWTVAFALLGALIFSMFLAPVLSSFLFKNGAKEWHNPVMDFLTRHYRSAALWAVESRWIVVGATSAGLLLAVVLTEGGAIGSEFLPHLDEGAIWVRGTLAPSTGPTEGERVMAEARPILANFPEVKDVVSQVGRPDDGVDTTGFFDTEYFVDLKEKKEWRPVFHQNKEELIAAMDRELEKMPGVLWNFSQPISDNMEEAVSGVKGELAVKIYGDDLKTLEKTGDEIVSVMSKIQGVQDLGLFRVIGQPNLNFVVDRAAAARFGINVSDVQDAVQTAVGGNAVTQVLDKEARYDVVARYAQQYRNSAEAIEQVRLVSPSGERVSLAQLTKPIVVDGASEIYREGNSRYVAIKYSVRGRDLGGAVEEAISTVNAKVKLPTGYSLSWAGEYESQKRSAKRLAIVVPITIMLIYFILYSMFGSFKWATLIMANIVIAPIGGTLALFVTHTNFSVSSGVGFLALFGVSVQTGVIMLEYINQMRVRGHSIEDSAVDGAVLRLRPIMMTMLVATLGLLPAATSHGIGSDSQRPFAVVIVGGLISDLIISLFLLPTLYVWIAGPNDILPQPEGEFE</sequence>
<dbReference type="Gene3D" id="3.30.2090.10">
    <property type="entry name" value="Multidrug efflux transporter AcrB TolC docking domain, DN and DC subdomains"/>
    <property type="match status" value="2"/>
</dbReference>